<dbReference type="Proteomes" id="UP000626370">
    <property type="component" value="Unassembled WGS sequence"/>
</dbReference>
<protein>
    <submittedName>
        <fullName evidence="1">Alkaline phosphatase family protein</fullName>
    </submittedName>
</protein>
<evidence type="ECO:0000313" key="2">
    <source>
        <dbReference type="Proteomes" id="UP000626370"/>
    </source>
</evidence>
<reference evidence="2" key="1">
    <citation type="journal article" date="2019" name="Int. J. Syst. Evol. Microbiol.">
        <title>The Global Catalogue of Microorganisms (GCM) 10K type strain sequencing project: providing services to taxonomists for standard genome sequencing and annotation.</title>
        <authorList>
            <consortium name="The Broad Institute Genomics Platform"/>
            <consortium name="The Broad Institute Genome Sequencing Center for Infectious Disease"/>
            <person name="Wu L."/>
            <person name="Ma J."/>
        </authorList>
    </citation>
    <scope>NUCLEOTIDE SEQUENCE [LARGE SCALE GENOMIC DNA]</scope>
    <source>
        <strain evidence="2">CGMCC 1.15922</strain>
    </source>
</reference>
<dbReference type="PANTHER" id="PTHR10151">
    <property type="entry name" value="ECTONUCLEOTIDE PYROPHOSPHATASE/PHOSPHODIESTERASE"/>
    <property type="match status" value="1"/>
</dbReference>
<dbReference type="EMBL" id="BNAH01000003">
    <property type="protein sequence ID" value="GHE82508.1"/>
    <property type="molecule type" value="Genomic_DNA"/>
</dbReference>
<dbReference type="Gene3D" id="3.40.720.10">
    <property type="entry name" value="Alkaline Phosphatase, subunit A"/>
    <property type="match status" value="1"/>
</dbReference>
<comment type="caution">
    <text evidence="1">The sequence shown here is derived from an EMBL/GenBank/DDBJ whole genome shotgun (WGS) entry which is preliminary data.</text>
</comment>
<accession>A0ABQ3IFB0</accession>
<evidence type="ECO:0000313" key="1">
    <source>
        <dbReference type="EMBL" id="GHE82508.1"/>
    </source>
</evidence>
<dbReference type="CDD" id="cd16018">
    <property type="entry name" value="Enpp"/>
    <property type="match status" value="1"/>
</dbReference>
<dbReference type="SUPFAM" id="SSF53649">
    <property type="entry name" value="Alkaline phosphatase-like"/>
    <property type="match status" value="1"/>
</dbReference>
<dbReference type="Pfam" id="PF01663">
    <property type="entry name" value="Phosphodiest"/>
    <property type="match status" value="1"/>
</dbReference>
<dbReference type="PANTHER" id="PTHR10151:SF120">
    <property type="entry name" value="BIS(5'-ADENOSYL)-TRIPHOSPHATASE"/>
    <property type="match status" value="1"/>
</dbReference>
<dbReference type="InterPro" id="IPR017850">
    <property type="entry name" value="Alkaline_phosphatase_core_sf"/>
</dbReference>
<sequence>MKYFVFIFCLFAFQCKSQTTTILISIDGFAAHYLKQYKPKNLLALANQGITTKGLIPSYPTKTFPNHLTLVTGKAPFEHGIVLNKFYDKGADDFYSYGRGKSKNQWLKYPPIWTLLEQNSVPTAIYFWPESEKSYQNILPTYYKNYDGKVPNEERFEQMLAWLKIRDENKPKLIVSYFSTIDSVGHHYGRQSPKLEKAIHLLDQQIGAFVDDIQTSIIEPVNIIIVSDHGMVKTGKENALLESTIIPKWVNNEFVVIQNGTQIFMYNTNNDKQLINQAYQSLLSANEKNKIKRYEVFNSNTYPANWKVTLDSSFVPDIIISAIPPTTFTSDFNQVHVETHGFETKYSTDLNGIFIATGPDFNKKIQLEPMSNMEVFPILAKIFSLNLPDNEKSRIEAHQKILKIK</sequence>
<name>A0ABQ3IFB0_9GAMM</name>
<dbReference type="InterPro" id="IPR002591">
    <property type="entry name" value="Phosphodiest/P_Trfase"/>
</dbReference>
<proteinExistence type="predicted"/>
<dbReference type="RefSeq" id="WP_189376866.1">
    <property type="nucleotide sequence ID" value="NZ_BNAH01000003.1"/>
</dbReference>
<keyword evidence="2" id="KW-1185">Reference proteome</keyword>
<organism evidence="1 2">
    <name type="scientific">Thalassotalea profundi</name>
    <dbReference type="NCBI Taxonomy" id="2036687"/>
    <lineage>
        <taxon>Bacteria</taxon>
        <taxon>Pseudomonadati</taxon>
        <taxon>Pseudomonadota</taxon>
        <taxon>Gammaproteobacteria</taxon>
        <taxon>Alteromonadales</taxon>
        <taxon>Colwelliaceae</taxon>
        <taxon>Thalassotalea</taxon>
    </lineage>
</organism>
<gene>
    <name evidence="1" type="ORF">GCM10011501_08430</name>
</gene>
<dbReference type="Gene3D" id="3.30.1360.180">
    <property type="match status" value="1"/>
</dbReference>